<evidence type="ECO:0000259" key="12">
    <source>
        <dbReference type="Pfam" id="PF07715"/>
    </source>
</evidence>
<dbReference type="RefSeq" id="WP_039222962.1">
    <property type="nucleotide sequence ID" value="NZ_JWLW01000066.1"/>
</dbReference>
<evidence type="ECO:0000256" key="9">
    <source>
        <dbReference type="RuleBase" id="RU003357"/>
    </source>
</evidence>
<comment type="subcellular location">
    <subcellularLocation>
        <location evidence="1 8">Cell outer membrane</location>
        <topology evidence="1 8">Multi-pass membrane protein</topology>
    </subcellularLocation>
</comment>
<dbReference type="AlphaFoldDB" id="A0A0B3Y6E9"/>
<dbReference type="InterPro" id="IPR036942">
    <property type="entry name" value="Beta-barrel_TonB_sf"/>
</dbReference>
<keyword evidence="10" id="KW-0732">Signal</keyword>
<dbReference type="PANTHER" id="PTHR47234">
    <property type="match status" value="1"/>
</dbReference>
<evidence type="ECO:0000313" key="13">
    <source>
        <dbReference type="EMBL" id="KHT44406.1"/>
    </source>
</evidence>
<feature type="chain" id="PRO_5002099589" evidence="10">
    <location>
        <begin position="32"/>
        <end position="966"/>
    </location>
</feature>
<dbReference type="OrthoDB" id="176248at2"/>
<keyword evidence="14" id="KW-1185">Reference proteome</keyword>
<dbReference type="Pfam" id="PF07715">
    <property type="entry name" value="Plug"/>
    <property type="match status" value="1"/>
</dbReference>
<dbReference type="Proteomes" id="UP000031197">
    <property type="component" value="Unassembled WGS sequence"/>
</dbReference>
<dbReference type="InterPro" id="IPR012910">
    <property type="entry name" value="Plug_dom"/>
</dbReference>
<feature type="domain" description="TonB-dependent receptor-like beta-barrel" evidence="11">
    <location>
        <begin position="423"/>
        <end position="929"/>
    </location>
</feature>
<sequence length="966" mass="102894">MFTNSKLAKSVKLACAFGAVAATGISVPAYAQEDAQVEEAAVEKVQVVGSRIRKVDFVSNAPVATVGIEQFELTNSVNTEALLNTLPQTIPGLDRSSNNPGGGIATVDLRGLGTNRTLVLIDGVRAVPTTSGGTVDINTIPAALIENVEVLTGGASAVYGSDAVAGVVNFALKKNFEGVDFNTSFETTEEGDAEIWNGSLTLGGNFADDRGNVVVSMQYTERSALFADSRDISSVALTDAANADGSLFLEPFGSSGVPGTSIFTSGLPESFNSGAIFNQDGSIRPFVQGGAENDFYNFAPVNYLQLPQQRHNITAMGHFEINDTTEVYMRGSFANSDVPQQLAATPIFQTSTFTLDGNPFIDPAAQQILSDAVGGDVDTDGDGIADTGTAFLRRRLLEVGPRIVEDDNTMFSMLAGLRGSFGDSAWTYDTYFQTGRVNQNSIQLGNVNRARFDQALILATDEAGNVILDADGNPSCANTAANGSLVSCSPMNLFGEGNISADAADFLRTRVNSTSEYEQKLYGFNISGDTMDFFELPGGPIGIAFGFERREESFSFDPSQDLAAGTIAGFNGSGPVAGAFDVNEYFVEAYLPLVEGVEFAELVDLELAYRYADWSTVGGVNAYKIAGSWTVNDTLRFRSSFNRAVRAPNIGELFSPQNEGFPPAEDPCSSKASNQSDAVRAICTATGVPADAVFTPTLDAVSGQTRQVSGGNPNLQEETADTMSVGFVITPMDELSVSVDYFDIDIEDAVFGFGGGTNNVLSTCYDPSNELGGVGSAFCDVVNRRPDGSIDFVEILSQNVGSIKLTGVDIVADYAMEVAGGDMRVNYLATYTTESSFQSFAGSEVIDCAGTFGNTCGEPTPEYVHRMTVAWGMDDFDVQLLWRFIGATEDDDEGTVYFQEDTGSFSYFDLSGTYHIGENYRLNAGIRNLADREAPRFGGNAEQSNTYPATYDVFGRTYFVGISASF</sequence>
<evidence type="ECO:0000256" key="7">
    <source>
        <dbReference type="ARBA" id="ARBA00023237"/>
    </source>
</evidence>
<evidence type="ECO:0000256" key="6">
    <source>
        <dbReference type="ARBA" id="ARBA00023136"/>
    </source>
</evidence>
<evidence type="ECO:0000256" key="1">
    <source>
        <dbReference type="ARBA" id="ARBA00004571"/>
    </source>
</evidence>
<comment type="caution">
    <text evidence="13">The sequence shown here is derived from an EMBL/GenBank/DDBJ whole genome shotgun (WGS) entry which is preliminary data.</text>
</comment>
<dbReference type="GO" id="GO:0009279">
    <property type="term" value="C:cell outer membrane"/>
    <property type="evidence" value="ECO:0007669"/>
    <property type="project" value="UniProtKB-SubCell"/>
</dbReference>
<proteinExistence type="inferred from homology"/>
<evidence type="ECO:0000256" key="8">
    <source>
        <dbReference type="PROSITE-ProRule" id="PRU01360"/>
    </source>
</evidence>
<evidence type="ECO:0000256" key="5">
    <source>
        <dbReference type="ARBA" id="ARBA00023077"/>
    </source>
</evidence>
<keyword evidence="3 8" id="KW-1134">Transmembrane beta strand</keyword>
<dbReference type="InterPro" id="IPR037066">
    <property type="entry name" value="Plug_dom_sf"/>
</dbReference>
<evidence type="ECO:0000256" key="4">
    <source>
        <dbReference type="ARBA" id="ARBA00022692"/>
    </source>
</evidence>
<dbReference type="SUPFAM" id="SSF56935">
    <property type="entry name" value="Porins"/>
    <property type="match status" value="1"/>
</dbReference>
<accession>A0A0B3Y6E9</accession>
<dbReference type="InterPro" id="IPR000531">
    <property type="entry name" value="Beta-barrel_TonB"/>
</dbReference>
<evidence type="ECO:0000256" key="3">
    <source>
        <dbReference type="ARBA" id="ARBA00022452"/>
    </source>
</evidence>
<keyword evidence="13" id="KW-0675">Receptor</keyword>
<keyword evidence="7 8" id="KW-0998">Cell outer membrane</keyword>
<dbReference type="InterPro" id="IPR039426">
    <property type="entry name" value="TonB-dep_rcpt-like"/>
</dbReference>
<keyword evidence="5 9" id="KW-0798">TonB box</keyword>
<keyword evidence="2 8" id="KW-0813">Transport</keyword>
<keyword evidence="4 8" id="KW-0812">Transmembrane</keyword>
<protein>
    <submittedName>
        <fullName evidence="13">TonB-dependent receptor</fullName>
    </submittedName>
</protein>
<dbReference type="PROSITE" id="PS52016">
    <property type="entry name" value="TONB_DEPENDENT_REC_3"/>
    <property type="match status" value="1"/>
</dbReference>
<dbReference type="Pfam" id="PF00593">
    <property type="entry name" value="TonB_dep_Rec_b-barrel"/>
    <property type="match status" value="1"/>
</dbReference>
<dbReference type="Gene3D" id="2.170.130.10">
    <property type="entry name" value="TonB-dependent receptor, plug domain"/>
    <property type="match status" value="1"/>
</dbReference>
<organism evidence="13 14">
    <name type="scientific">Alteromonas marina</name>
    <dbReference type="NCBI Taxonomy" id="203795"/>
    <lineage>
        <taxon>Bacteria</taxon>
        <taxon>Pseudomonadati</taxon>
        <taxon>Pseudomonadota</taxon>
        <taxon>Gammaproteobacteria</taxon>
        <taxon>Alteromonadales</taxon>
        <taxon>Alteromonadaceae</taxon>
        <taxon>Alteromonas/Salinimonas group</taxon>
        <taxon>Alteromonas</taxon>
    </lineage>
</organism>
<evidence type="ECO:0000256" key="2">
    <source>
        <dbReference type="ARBA" id="ARBA00022448"/>
    </source>
</evidence>
<gene>
    <name evidence="13" type="ORF">RJ41_16125</name>
</gene>
<dbReference type="EMBL" id="JWLW01000066">
    <property type="protein sequence ID" value="KHT44406.1"/>
    <property type="molecule type" value="Genomic_DNA"/>
</dbReference>
<evidence type="ECO:0000256" key="10">
    <source>
        <dbReference type="SAM" id="SignalP"/>
    </source>
</evidence>
<name>A0A0B3Y6E9_9ALTE</name>
<evidence type="ECO:0000259" key="11">
    <source>
        <dbReference type="Pfam" id="PF00593"/>
    </source>
</evidence>
<reference evidence="13 14" key="1">
    <citation type="submission" date="2014-12" db="EMBL/GenBank/DDBJ databases">
        <title>Genome sequencing of Alteromonas marina AD001.</title>
        <authorList>
            <person name="Adrian T.G.S."/>
            <person name="Chan K.G."/>
        </authorList>
    </citation>
    <scope>NUCLEOTIDE SEQUENCE [LARGE SCALE GENOMIC DNA]</scope>
    <source>
        <strain evidence="13 14">AD001</strain>
    </source>
</reference>
<dbReference type="Gene3D" id="2.40.170.20">
    <property type="entry name" value="TonB-dependent receptor, beta-barrel domain"/>
    <property type="match status" value="1"/>
</dbReference>
<dbReference type="PANTHER" id="PTHR47234:SF2">
    <property type="entry name" value="TONB-DEPENDENT RECEPTOR"/>
    <property type="match status" value="1"/>
</dbReference>
<feature type="domain" description="TonB-dependent receptor plug" evidence="12">
    <location>
        <begin position="61"/>
        <end position="167"/>
    </location>
</feature>
<feature type="signal peptide" evidence="10">
    <location>
        <begin position="1"/>
        <end position="31"/>
    </location>
</feature>
<keyword evidence="6 8" id="KW-0472">Membrane</keyword>
<comment type="similarity">
    <text evidence="8 9">Belongs to the TonB-dependent receptor family.</text>
</comment>
<evidence type="ECO:0000313" key="14">
    <source>
        <dbReference type="Proteomes" id="UP000031197"/>
    </source>
</evidence>